<evidence type="ECO:0000259" key="13">
    <source>
        <dbReference type="Pfam" id="PF09084"/>
    </source>
</evidence>
<dbReference type="GO" id="GO:0046872">
    <property type="term" value="F:metal ion binding"/>
    <property type="evidence" value="ECO:0007669"/>
    <property type="project" value="UniProtKB-KW"/>
</dbReference>
<evidence type="ECO:0000256" key="8">
    <source>
        <dbReference type="ARBA" id="ARBA00022977"/>
    </source>
</evidence>
<keyword evidence="6" id="KW-0479">Metal-binding</keyword>
<keyword evidence="5" id="KW-0808">Transferase</keyword>
<dbReference type="InterPro" id="IPR027939">
    <property type="entry name" value="NMT1/THI5"/>
</dbReference>
<evidence type="ECO:0000256" key="12">
    <source>
        <dbReference type="SAM" id="SignalP"/>
    </source>
</evidence>
<keyword evidence="15" id="KW-1185">Reference proteome</keyword>
<dbReference type="EMBL" id="PZZL01000005">
    <property type="protein sequence ID" value="PTM54940.1"/>
    <property type="molecule type" value="Genomic_DNA"/>
</dbReference>
<evidence type="ECO:0000256" key="3">
    <source>
        <dbReference type="ARBA" id="ARBA00009406"/>
    </source>
</evidence>
<comment type="caution">
    <text evidence="14">The sequence shown here is derived from an EMBL/GenBank/DDBJ whole genome shotgun (WGS) entry which is preliminary data.</text>
</comment>
<reference evidence="14 15" key="1">
    <citation type="submission" date="2018-04" db="EMBL/GenBank/DDBJ databases">
        <title>Genomic Encyclopedia of Archaeal and Bacterial Type Strains, Phase II (KMG-II): from individual species to whole genera.</title>
        <authorList>
            <person name="Goeker M."/>
        </authorList>
    </citation>
    <scope>NUCLEOTIDE SEQUENCE [LARGE SCALE GENOMIC DNA]</scope>
    <source>
        <strain evidence="14 15">DSM 25521</strain>
    </source>
</reference>
<keyword evidence="9" id="KW-0408">Iron</keyword>
<keyword evidence="12" id="KW-0732">Signal</keyword>
<dbReference type="AlphaFoldDB" id="A0A2T4Z2D9"/>
<evidence type="ECO:0000313" key="14">
    <source>
        <dbReference type="EMBL" id="PTM54940.1"/>
    </source>
</evidence>
<keyword evidence="8" id="KW-0784">Thiamine biosynthesis</keyword>
<comment type="pathway">
    <text evidence="2">Cofactor biosynthesis; thiamine diphosphate biosynthesis.</text>
</comment>
<dbReference type="InterPro" id="IPR015168">
    <property type="entry name" value="SsuA/THI5"/>
</dbReference>
<proteinExistence type="inferred from homology"/>
<comment type="similarity">
    <text evidence="3">Belongs to the NMT1/THI5 family.</text>
</comment>
<gene>
    <name evidence="14" type="ORF">C8P69_10590</name>
</gene>
<evidence type="ECO:0000256" key="5">
    <source>
        <dbReference type="ARBA" id="ARBA00022679"/>
    </source>
</evidence>
<keyword evidence="7" id="KW-0663">Pyridoxal phosphate</keyword>
<accession>A0A2T4Z2D9</accession>
<organism evidence="14 15">
    <name type="scientific">Phreatobacter oligotrophus</name>
    <dbReference type="NCBI Taxonomy" id="1122261"/>
    <lineage>
        <taxon>Bacteria</taxon>
        <taxon>Pseudomonadati</taxon>
        <taxon>Pseudomonadota</taxon>
        <taxon>Alphaproteobacteria</taxon>
        <taxon>Hyphomicrobiales</taxon>
        <taxon>Phreatobacteraceae</taxon>
        <taxon>Phreatobacter</taxon>
    </lineage>
</organism>
<evidence type="ECO:0000256" key="1">
    <source>
        <dbReference type="ARBA" id="ARBA00003469"/>
    </source>
</evidence>
<evidence type="ECO:0000256" key="6">
    <source>
        <dbReference type="ARBA" id="ARBA00022723"/>
    </source>
</evidence>
<dbReference type="Proteomes" id="UP000241808">
    <property type="component" value="Unassembled WGS sequence"/>
</dbReference>
<dbReference type="GO" id="GO:0009228">
    <property type="term" value="P:thiamine biosynthetic process"/>
    <property type="evidence" value="ECO:0007669"/>
    <property type="project" value="UniProtKB-KW"/>
</dbReference>
<comment type="function">
    <text evidence="1">Responsible for the formation of the pyrimidine heterocycle in the thiamine biosynthesis pathway. Catalyzes the formation of hydroxymethylpyrimidine phosphate (HMP-P) from histidine and pyridoxal phosphate (PLP). The protein uses PLP and the active site histidine to form HMP-P, generating an inactive enzyme. The enzyme can only undergo a single turnover, which suggests it is a suicide enzyme.</text>
</comment>
<dbReference type="PANTHER" id="PTHR31528:SF1">
    <property type="entry name" value="4-AMINO-5-HYDROXYMETHYL-2-METHYLPYRIMIDINE PHOSPHATE SYNTHASE THI11-RELATED"/>
    <property type="match status" value="1"/>
</dbReference>
<comment type="catalytic activity">
    <reaction evidence="11">
        <text>N(6)-(pyridoxal phosphate)-L-lysyl-[4-amino-5-hydroxymethyl-2-methylpyrimidine phosphate synthase] + L-histidyl-[4-amino-5-hydroxymethyl-2-methylpyrimidine phosphate synthase] + 2 Fe(3+) + 4 H2O = L-lysyl-[4-amino-5-hydroxymethyl-2-methylpyrimidine phosphate synthase] + (2S)-2-amino-5-hydroxy-4-oxopentanoyl-[4-amino-5-hydroxymethyl-2-methylpyrimidine phosphate synthase] + 4-amino-2-methyl-5-(phosphooxymethyl)pyrimidine + 3-oxopropanoate + 2 Fe(2+) + 2 H(+)</text>
        <dbReference type="Rhea" id="RHEA:65756"/>
        <dbReference type="Rhea" id="RHEA-COMP:16892"/>
        <dbReference type="Rhea" id="RHEA-COMP:16893"/>
        <dbReference type="Rhea" id="RHEA-COMP:16894"/>
        <dbReference type="Rhea" id="RHEA-COMP:16895"/>
        <dbReference type="ChEBI" id="CHEBI:15377"/>
        <dbReference type="ChEBI" id="CHEBI:15378"/>
        <dbReference type="ChEBI" id="CHEBI:29033"/>
        <dbReference type="ChEBI" id="CHEBI:29034"/>
        <dbReference type="ChEBI" id="CHEBI:29969"/>
        <dbReference type="ChEBI" id="CHEBI:29979"/>
        <dbReference type="ChEBI" id="CHEBI:33190"/>
        <dbReference type="ChEBI" id="CHEBI:58354"/>
        <dbReference type="ChEBI" id="CHEBI:143915"/>
        <dbReference type="ChEBI" id="CHEBI:157692"/>
    </reaction>
    <physiologicalReaction direction="left-to-right" evidence="11">
        <dbReference type="Rhea" id="RHEA:65757"/>
    </physiologicalReaction>
</comment>
<dbReference type="PANTHER" id="PTHR31528">
    <property type="entry name" value="4-AMINO-5-HYDROXYMETHYL-2-METHYLPYRIMIDINE PHOSPHATE SYNTHASE THI11-RELATED"/>
    <property type="match status" value="1"/>
</dbReference>
<comment type="subunit">
    <text evidence="4">Homodimer.</text>
</comment>
<sequence length="352" mass="38336">MTIGKTPSHMISRRAATAGLGLALFAPAVRAQTLTPIKFTLGWKTQGSDAPYFVARDKGYFRAAGLDVTIDQGEGSGATVTRIMGGAYDAGFGDINAIIQNAATRPTETPVMVYQMWNQPPFSFVAKKSAGITTIKDLEGKKLGGAPGTPTTRLLPVFARANNLDLSKLTVTSMAPNLQEPMLIQGQIDAALVFNITSYFNLVLNRQDPDKDFVWFAFGDYGLDLYSNGMMVSQKLIRENPQAVAGLVRAVNRANLEVAGDQEMGMAAVRNYDGLVNIPVEKRRLQYAFDKLIVSPELKEIGAGDVKDDRLARAIGMVVTGYELPRAPSPAEVFNRAFLPARSEREMSYRMT</sequence>
<feature type="domain" description="SsuA/THI5-like" evidence="13">
    <location>
        <begin position="50"/>
        <end position="258"/>
    </location>
</feature>
<dbReference type="Gene3D" id="3.40.190.10">
    <property type="entry name" value="Periplasmic binding protein-like II"/>
    <property type="match status" value="2"/>
</dbReference>
<evidence type="ECO:0000313" key="15">
    <source>
        <dbReference type="Proteomes" id="UP000241808"/>
    </source>
</evidence>
<dbReference type="GO" id="GO:0016740">
    <property type="term" value="F:transferase activity"/>
    <property type="evidence" value="ECO:0007669"/>
    <property type="project" value="UniProtKB-KW"/>
</dbReference>
<evidence type="ECO:0000256" key="9">
    <source>
        <dbReference type="ARBA" id="ARBA00023004"/>
    </source>
</evidence>
<evidence type="ECO:0000256" key="11">
    <source>
        <dbReference type="ARBA" id="ARBA00048179"/>
    </source>
</evidence>
<evidence type="ECO:0000256" key="2">
    <source>
        <dbReference type="ARBA" id="ARBA00004948"/>
    </source>
</evidence>
<evidence type="ECO:0000256" key="4">
    <source>
        <dbReference type="ARBA" id="ARBA00011738"/>
    </source>
</evidence>
<name>A0A2T4Z2D9_9HYPH</name>
<dbReference type="SUPFAM" id="SSF53850">
    <property type="entry name" value="Periplasmic binding protein-like II"/>
    <property type="match status" value="1"/>
</dbReference>
<evidence type="ECO:0000256" key="10">
    <source>
        <dbReference type="ARBA" id="ARBA00033171"/>
    </source>
</evidence>
<feature type="signal peptide" evidence="12">
    <location>
        <begin position="1"/>
        <end position="31"/>
    </location>
</feature>
<dbReference type="Pfam" id="PF09084">
    <property type="entry name" value="NMT1"/>
    <property type="match status" value="1"/>
</dbReference>
<feature type="chain" id="PRO_5015537380" description="Thiamine pyrimidine synthase" evidence="12">
    <location>
        <begin position="32"/>
        <end position="352"/>
    </location>
</feature>
<protein>
    <recommendedName>
        <fullName evidence="10">Thiamine pyrimidine synthase</fullName>
    </recommendedName>
</protein>
<evidence type="ECO:0000256" key="7">
    <source>
        <dbReference type="ARBA" id="ARBA00022898"/>
    </source>
</evidence>